<evidence type="ECO:0000259" key="3">
    <source>
        <dbReference type="Pfam" id="PF08719"/>
    </source>
</evidence>
<dbReference type="Proteomes" id="UP000075755">
    <property type="component" value="Chromosome"/>
</dbReference>
<dbReference type="NCBIfam" id="TIGR02464">
    <property type="entry name" value="ribofla_fusion"/>
    <property type="match status" value="1"/>
</dbReference>
<evidence type="ECO:0000313" key="7">
    <source>
        <dbReference type="Proteomes" id="UP000577697"/>
    </source>
</evidence>
<evidence type="ECO:0000313" key="5">
    <source>
        <dbReference type="EMBL" id="MBB3705800.1"/>
    </source>
</evidence>
<dbReference type="SUPFAM" id="SSF143990">
    <property type="entry name" value="YbiA-like"/>
    <property type="match status" value="1"/>
</dbReference>
<gene>
    <name evidence="4" type="ORF">AA2016_2289</name>
    <name evidence="5" type="ORF">FHS67_002119</name>
</gene>
<protein>
    <recommendedName>
        <fullName evidence="3">NADAR domain-containing protein</fullName>
    </recommendedName>
</protein>
<evidence type="ECO:0000256" key="2">
    <source>
        <dbReference type="ARBA" id="ARBA00000751"/>
    </source>
</evidence>
<sequence>MADFHIDSKQFNIIGDIGHVRLEPGDVIVVTSPRQLPAQAMNIIRQQVGSIFAGHKCVVLDAGMKFEVARPAGAGDCHKLDTPERVFFYEQDFYVLSNFSAFAIMWKGLRFDTSEAVYHWEKFNNPDPTPFEDAVLDSIRCAPSAHVAFKIGQEHKRLRRPDWDDVKVDVMREILRAKADQHEYVRRKLLATGDRELIEDSWRDDFWGWGPNRDGKNALGKLWMEIRAEIRAREVVNG</sequence>
<dbReference type="KEGG" id="aak:AA2016_2289"/>
<evidence type="ECO:0000256" key="1">
    <source>
        <dbReference type="ARBA" id="ARBA00000022"/>
    </source>
</evidence>
<evidence type="ECO:0000313" key="6">
    <source>
        <dbReference type="Proteomes" id="UP000075755"/>
    </source>
</evidence>
<organism evidence="4 6">
    <name type="scientific">Aminobacter aminovorans</name>
    <name type="common">Chelatobacter heintzii</name>
    <dbReference type="NCBI Taxonomy" id="83263"/>
    <lineage>
        <taxon>Bacteria</taxon>
        <taxon>Pseudomonadati</taxon>
        <taxon>Pseudomonadota</taxon>
        <taxon>Alphaproteobacteria</taxon>
        <taxon>Hyphomicrobiales</taxon>
        <taxon>Phyllobacteriaceae</taxon>
        <taxon>Aminobacter</taxon>
    </lineage>
</organism>
<name>A0AAC8YMU3_AMIAI</name>
<comment type="catalytic activity">
    <reaction evidence="2">
        <text>2,5-diamino-6-hydroxy-4-(5-phosphoribosylamino)-pyrimidine + H2O = 2,5,6-triamino-4-hydroxypyrimidine + D-ribose 5-phosphate</text>
        <dbReference type="Rhea" id="RHEA:23436"/>
        <dbReference type="ChEBI" id="CHEBI:15377"/>
        <dbReference type="ChEBI" id="CHEBI:58614"/>
        <dbReference type="ChEBI" id="CHEBI:78346"/>
        <dbReference type="ChEBI" id="CHEBI:137796"/>
    </reaction>
</comment>
<reference evidence="5 7" key="2">
    <citation type="submission" date="2020-08" db="EMBL/GenBank/DDBJ databases">
        <title>Genomic Encyclopedia of Type Strains, Phase IV (KMG-IV): sequencing the most valuable type-strain genomes for metagenomic binning, comparative biology and taxonomic classification.</title>
        <authorList>
            <person name="Goeker M."/>
        </authorList>
    </citation>
    <scope>NUCLEOTIDE SEQUENCE [LARGE SCALE GENOMIC DNA]</scope>
    <source>
        <strain evidence="5 7">DSM 10368</strain>
    </source>
</reference>
<dbReference type="RefSeq" id="WP_067959078.1">
    <property type="nucleotide sequence ID" value="NZ_CP015005.1"/>
</dbReference>
<comment type="catalytic activity">
    <reaction evidence="1">
        <text>5-amino-6-(5-phospho-D-ribosylamino)uracil + H2O = 5,6-diaminouracil + D-ribose 5-phosphate</text>
        <dbReference type="Rhea" id="RHEA:55020"/>
        <dbReference type="ChEBI" id="CHEBI:15377"/>
        <dbReference type="ChEBI" id="CHEBI:46252"/>
        <dbReference type="ChEBI" id="CHEBI:58453"/>
        <dbReference type="ChEBI" id="CHEBI:78346"/>
    </reaction>
</comment>
<keyword evidence="7" id="KW-1185">Reference proteome</keyword>
<proteinExistence type="predicted"/>
<dbReference type="Proteomes" id="UP000577697">
    <property type="component" value="Unassembled WGS sequence"/>
</dbReference>
<dbReference type="Gene3D" id="1.10.357.40">
    <property type="entry name" value="YbiA-like"/>
    <property type="match status" value="1"/>
</dbReference>
<dbReference type="InterPro" id="IPR037238">
    <property type="entry name" value="YbiA-like_sf"/>
</dbReference>
<feature type="domain" description="NADAR" evidence="3">
    <location>
        <begin position="87"/>
        <end position="231"/>
    </location>
</feature>
<dbReference type="Pfam" id="PF08719">
    <property type="entry name" value="NADAR"/>
    <property type="match status" value="1"/>
</dbReference>
<accession>A0AAC8YMU3</accession>
<evidence type="ECO:0000313" key="4">
    <source>
        <dbReference type="EMBL" id="AMS41217.1"/>
    </source>
</evidence>
<dbReference type="EMBL" id="CP015005">
    <property type="protein sequence ID" value="AMS41217.1"/>
    <property type="molecule type" value="Genomic_DNA"/>
</dbReference>
<dbReference type="EMBL" id="JACICB010000007">
    <property type="protein sequence ID" value="MBB3705800.1"/>
    <property type="molecule type" value="Genomic_DNA"/>
</dbReference>
<dbReference type="CDD" id="cd15457">
    <property type="entry name" value="NADAR"/>
    <property type="match status" value="1"/>
</dbReference>
<dbReference type="AlphaFoldDB" id="A0AAC8YMU3"/>
<reference evidence="4 6" key="1">
    <citation type="submission" date="2016-03" db="EMBL/GenBank/DDBJ databases">
        <title>Complete genome of Aminobacter aminovorans KCTC 2477.</title>
        <authorList>
            <person name="Kim K.M."/>
        </authorList>
    </citation>
    <scope>NUCLEOTIDE SEQUENCE [LARGE SCALE GENOMIC DNA]</scope>
    <source>
        <strain evidence="4 6">KCTC 2477</strain>
    </source>
</reference>
<dbReference type="InterPro" id="IPR012816">
    <property type="entry name" value="NADAR"/>
</dbReference>